<evidence type="ECO:0000313" key="3">
    <source>
        <dbReference type="Proteomes" id="UP000636004"/>
    </source>
</evidence>
<dbReference type="Proteomes" id="UP000636004">
    <property type="component" value="Unassembled WGS sequence"/>
</dbReference>
<name>A0A918V5F7_9FLAO</name>
<sequence length="371" mass="42116">MKKGIKDIANLTYLNSILIYSSLKAYNYFTKLSHAAKWKNKSKKLIDISAANKLSREQEDKIIGYYKNLGFGHINFNWHRFYTNSNKQFSVSYVPEDLFYMKIEPRLNKTNLTKALADKNLLDTIFKDIKQPKTVIKNINGFYYDCENLITKEIAHKKCENQKLIIKPTIEAGGGKNVNVFYTHNGDTDYKDFSIDKLFKNYDKDFIVQKIVKQHPKMKQLNSTSLNTFRVMSFLKGTSVQILSIVVRMGKEGSITDNSATGGIACGVNEDGTLNAIGFENNTGGAHTSTDAGIPFNQITLPFINEINTLVNKMHKKVPYFRLISWDLAVDESGQLVFVEYNIHGQGVNIHQLNNGPVLKDILEESSKIKD</sequence>
<reference evidence="2" key="2">
    <citation type="submission" date="2020-09" db="EMBL/GenBank/DDBJ databases">
        <authorList>
            <person name="Sun Q."/>
            <person name="Kim S."/>
        </authorList>
    </citation>
    <scope>NUCLEOTIDE SEQUENCE</scope>
    <source>
        <strain evidence="2">KCTC 12710</strain>
    </source>
</reference>
<dbReference type="EMBL" id="BMWZ01000001">
    <property type="protein sequence ID" value="GGZ70357.1"/>
    <property type="molecule type" value="Genomic_DNA"/>
</dbReference>
<dbReference type="AlphaFoldDB" id="A0A918V5F7"/>
<evidence type="ECO:0000259" key="1">
    <source>
        <dbReference type="Pfam" id="PF14397"/>
    </source>
</evidence>
<dbReference type="RefSeq" id="WP_189359034.1">
    <property type="nucleotide sequence ID" value="NZ_BMWZ01000001.1"/>
</dbReference>
<proteinExistence type="predicted"/>
<feature type="domain" description="Alpha-L-glutamate ligase-related protein ATP-grasp" evidence="1">
    <location>
        <begin position="103"/>
        <end position="364"/>
    </location>
</feature>
<protein>
    <recommendedName>
        <fullName evidence="1">Alpha-L-glutamate ligase-related protein ATP-grasp domain-containing protein</fullName>
    </recommendedName>
</protein>
<gene>
    <name evidence="2" type="ORF">GCM10007028_04330</name>
</gene>
<dbReference type="Pfam" id="PF14397">
    <property type="entry name" value="ATPgrasp_ST"/>
    <property type="match status" value="1"/>
</dbReference>
<comment type="caution">
    <text evidence="2">The sequence shown here is derived from an EMBL/GenBank/DDBJ whole genome shotgun (WGS) entry which is preliminary data.</text>
</comment>
<organism evidence="2 3">
    <name type="scientific">Algibacter mikhailovii</name>
    <dbReference type="NCBI Taxonomy" id="425498"/>
    <lineage>
        <taxon>Bacteria</taxon>
        <taxon>Pseudomonadati</taxon>
        <taxon>Bacteroidota</taxon>
        <taxon>Flavobacteriia</taxon>
        <taxon>Flavobacteriales</taxon>
        <taxon>Flavobacteriaceae</taxon>
        <taxon>Algibacter</taxon>
    </lineage>
</organism>
<reference evidence="2" key="1">
    <citation type="journal article" date="2014" name="Int. J. Syst. Evol. Microbiol.">
        <title>Complete genome sequence of Corynebacterium casei LMG S-19264T (=DSM 44701T), isolated from a smear-ripened cheese.</title>
        <authorList>
            <consortium name="US DOE Joint Genome Institute (JGI-PGF)"/>
            <person name="Walter F."/>
            <person name="Albersmeier A."/>
            <person name="Kalinowski J."/>
            <person name="Ruckert C."/>
        </authorList>
    </citation>
    <scope>NUCLEOTIDE SEQUENCE</scope>
    <source>
        <strain evidence="2">KCTC 12710</strain>
    </source>
</reference>
<accession>A0A918V5F7</accession>
<evidence type="ECO:0000313" key="2">
    <source>
        <dbReference type="EMBL" id="GGZ70357.1"/>
    </source>
</evidence>
<dbReference type="SUPFAM" id="SSF56059">
    <property type="entry name" value="Glutathione synthetase ATP-binding domain-like"/>
    <property type="match status" value="1"/>
</dbReference>
<keyword evidence="3" id="KW-1185">Reference proteome</keyword>
<dbReference type="InterPro" id="IPR039523">
    <property type="entry name" value="RimK-rel_E_lig_ATP-grasp"/>
</dbReference>